<dbReference type="OrthoDB" id="7285215at2"/>
<dbReference type="InterPro" id="IPR000157">
    <property type="entry name" value="TIR_dom"/>
</dbReference>
<feature type="compositionally biased region" description="Polar residues" evidence="1">
    <location>
        <begin position="1"/>
        <end position="14"/>
    </location>
</feature>
<organism evidence="3 4">
    <name type="scientific">Nesterenkonia alkaliphila</name>
    <dbReference type="NCBI Taxonomy" id="1463631"/>
    <lineage>
        <taxon>Bacteria</taxon>
        <taxon>Bacillati</taxon>
        <taxon>Actinomycetota</taxon>
        <taxon>Actinomycetes</taxon>
        <taxon>Micrococcales</taxon>
        <taxon>Micrococcaceae</taxon>
        <taxon>Nesterenkonia</taxon>
    </lineage>
</organism>
<comment type="caution">
    <text evidence="3">The sequence shown here is derived from an EMBL/GenBank/DDBJ whole genome shotgun (WGS) entry which is preliminary data.</text>
</comment>
<sequence>MPSRRIPSQSQIKSQMRAAQRKAESQMKTEVKKAERQLERDMNAAARKWERDANRKLRATRPSVTYTTSERRYLSPVQQQAERQSYTHPERRDVFLCHAWDDREGAAKELHDLLESFDVDVWFSEKDVPLGTSLIRSIDNGLKMSRIGIVLVTPAMLGSLAGQGIADKELSALLATDRVIPVTHETTFEALRDESPLLASRSGLSTEDSSLTEVAIKIANAVRPEND</sequence>
<dbReference type="Pfam" id="PF13676">
    <property type="entry name" value="TIR_2"/>
    <property type="match status" value="1"/>
</dbReference>
<proteinExistence type="predicted"/>
<dbReference type="SUPFAM" id="SSF52200">
    <property type="entry name" value="Toll/Interleukin receptor TIR domain"/>
    <property type="match status" value="1"/>
</dbReference>
<evidence type="ECO:0000259" key="2">
    <source>
        <dbReference type="PROSITE" id="PS50104"/>
    </source>
</evidence>
<keyword evidence="4" id="KW-1185">Reference proteome</keyword>
<gene>
    <name evidence="3" type="ORF">GNZ21_08990</name>
</gene>
<name>A0A7K1UJ45_9MICC</name>
<dbReference type="InterPro" id="IPR035897">
    <property type="entry name" value="Toll_tir_struct_dom_sf"/>
</dbReference>
<dbReference type="AlphaFoldDB" id="A0A7K1UJ45"/>
<dbReference type="PROSITE" id="PS50104">
    <property type="entry name" value="TIR"/>
    <property type="match status" value="1"/>
</dbReference>
<dbReference type="Proteomes" id="UP000460157">
    <property type="component" value="Unassembled WGS sequence"/>
</dbReference>
<reference evidence="3 4" key="1">
    <citation type="submission" date="2019-12" db="EMBL/GenBank/DDBJ databases">
        <title>Nesterenkonia muleiensis sp. nov., a novel actinobacterium isolated from sap of Populus euphratica.</title>
        <authorList>
            <person name="Wang R."/>
        </authorList>
    </citation>
    <scope>NUCLEOTIDE SEQUENCE [LARGE SCALE GENOMIC DNA]</scope>
    <source>
        <strain evidence="3 4">F10</strain>
    </source>
</reference>
<dbReference type="GO" id="GO:0007165">
    <property type="term" value="P:signal transduction"/>
    <property type="evidence" value="ECO:0007669"/>
    <property type="project" value="InterPro"/>
</dbReference>
<protein>
    <submittedName>
        <fullName evidence="3">TIR domain-containing protein</fullName>
    </submittedName>
</protein>
<feature type="domain" description="TIR" evidence="2">
    <location>
        <begin position="90"/>
        <end position="222"/>
    </location>
</feature>
<dbReference type="EMBL" id="WRPM01000067">
    <property type="protein sequence ID" value="MVT26487.1"/>
    <property type="molecule type" value="Genomic_DNA"/>
</dbReference>
<dbReference type="Gene3D" id="3.40.50.10140">
    <property type="entry name" value="Toll/interleukin-1 receptor homology (TIR) domain"/>
    <property type="match status" value="1"/>
</dbReference>
<feature type="region of interest" description="Disordered" evidence="1">
    <location>
        <begin position="1"/>
        <end position="38"/>
    </location>
</feature>
<evidence type="ECO:0000256" key="1">
    <source>
        <dbReference type="SAM" id="MobiDB-lite"/>
    </source>
</evidence>
<accession>A0A7K1UJ45</accession>
<feature type="compositionally biased region" description="Basic and acidic residues" evidence="1">
    <location>
        <begin position="21"/>
        <end position="38"/>
    </location>
</feature>
<evidence type="ECO:0000313" key="4">
    <source>
        <dbReference type="Proteomes" id="UP000460157"/>
    </source>
</evidence>
<evidence type="ECO:0000313" key="3">
    <source>
        <dbReference type="EMBL" id="MVT26487.1"/>
    </source>
</evidence>